<dbReference type="PROSITE" id="PS50082">
    <property type="entry name" value="WD_REPEATS_2"/>
    <property type="match status" value="1"/>
</dbReference>
<dbReference type="SUPFAM" id="SSF50998">
    <property type="entry name" value="Quinoprotein alcohol dehydrogenase-like"/>
    <property type="match status" value="1"/>
</dbReference>
<gene>
    <name evidence="6" type="ORF">HGMM_F33C03C20</name>
</gene>
<feature type="domain" description="Anaphase-promoting complex subunit 4-like WD40" evidence="5">
    <location>
        <begin position="296"/>
        <end position="331"/>
    </location>
</feature>
<dbReference type="InterPro" id="IPR050349">
    <property type="entry name" value="WD_LIS1/nudF_dynein_reg"/>
</dbReference>
<evidence type="ECO:0000313" key="6">
    <source>
        <dbReference type="EMBL" id="BAL55977.1"/>
    </source>
</evidence>
<dbReference type="GO" id="GO:0009055">
    <property type="term" value="F:electron transfer activity"/>
    <property type="evidence" value="ECO:0007669"/>
    <property type="project" value="InterPro"/>
</dbReference>
<dbReference type="InterPro" id="IPR011429">
    <property type="entry name" value="Cyt_c_Planctomycete-type"/>
</dbReference>
<dbReference type="Pfam" id="PF12894">
    <property type="entry name" value="ANAPC4_WD40"/>
    <property type="match status" value="1"/>
</dbReference>
<dbReference type="Pfam" id="PF00400">
    <property type="entry name" value="WD40"/>
    <property type="match status" value="3"/>
</dbReference>
<dbReference type="InterPro" id="IPR036909">
    <property type="entry name" value="Cyt_c-like_dom_sf"/>
</dbReference>
<feature type="domain" description="Cytochrome C Planctomycete-type" evidence="4">
    <location>
        <begin position="50"/>
        <end position="102"/>
    </location>
</feature>
<dbReference type="EMBL" id="AP011734">
    <property type="protein sequence ID" value="BAL55977.1"/>
    <property type="molecule type" value="Genomic_DNA"/>
</dbReference>
<organism evidence="6">
    <name type="scientific">uncultured Planctomycetota bacterium</name>
    <dbReference type="NCBI Taxonomy" id="120965"/>
    <lineage>
        <taxon>Bacteria</taxon>
        <taxon>Pseudomonadati</taxon>
        <taxon>Planctomycetota</taxon>
        <taxon>environmental samples</taxon>
    </lineage>
</organism>
<dbReference type="SUPFAM" id="SSF46626">
    <property type="entry name" value="Cytochrome c"/>
    <property type="match status" value="1"/>
</dbReference>
<evidence type="ECO:0000256" key="2">
    <source>
        <dbReference type="ARBA" id="ARBA00022737"/>
    </source>
</evidence>
<dbReference type="AlphaFoldDB" id="H5SIJ1"/>
<proteinExistence type="predicted"/>
<dbReference type="InterPro" id="IPR011047">
    <property type="entry name" value="Quinoprotein_ADH-like_sf"/>
</dbReference>
<reference evidence="6" key="2">
    <citation type="journal article" date="2012" name="PLoS ONE">
        <title>A Deeply Branching Thermophilic Bacterium with an Ancient Acetyl-CoA Pathway Dominates a Subsurface Ecosystem.</title>
        <authorList>
            <person name="Takami H."/>
            <person name="Noguchi H."/>
            <person name="Takaki Y."/>
            <person name="Uchiyama I."/>
            <person name="Toyoda A."/>
            <person name="Nishi S."/>
            <person name="Chee G.-J."/>
            <person name="Arai W."/>
            <person name="Nunoura T."/>
            <person name="Itoh T."/>
            <person name="Hattori M."/>
            <person name="Takai K."/>
        </authorList>
    </citation>
    <scope>NUCLEOTIDE SEQUENCE</scope>
</reference>
<reference evidence="6" key="1">
    <citation type="journal article" date="2005" name="Environ. Microbiol.">
        <title>Genetic and functional properties of uncultivated thermophilic crenarchaeotes from a subsurface gold mine as revealed by analysis of genome fragments.</title>
        <authorList>
            <person name="Nunoura T."/>
            <person name="Hirayama H."/>
            <person name="Takami H."/>
            <person name="Oida H."/>
            <person name="Nishi S."/>
            <person name="Shimamura S."/>
            <person name="Suzuki Y."/>
            <person name="Inagaki F."/>
            <person name="Takai K."/>
            <person name="Nealson K.H."/>
            <person name="Horikoshi K."/>
        </authorList>
    </citation>
    <scope>NUCLEOTIDE SEQUENCE</scope>
</reference>
<dbReference type="InterPro" id="IPR015943">
    <property type="entry name" value="WD40/YVTN_repeat-like_dom_sf"/>
</dbReference>
<accession>H5SIJ1</accession>
<evidence type="ECO:0000256" key="3">
    <source>
        <dbReference type="PROSITE-ProRule" id="PRU00221"/>
    </source>
</evidence>
<dbReference type="GO" id="GO:0020037">
    <property type="term" value="F:heme binding"/>
    <property type="evidence" value="ECO:0007669"/>
    <property type="project" value="InterPro"/>
</dbReference>
<dbReference type="Pfam" id="PF07635">
    <property type="entry name" value="PSCyt1"/>
    <property type="match status" value="1"/>
</dbReference>
<dbReference type="SMART" id="SM00320">
    <property type="entry name" value="WD40"/>
    <property type="match status" value="7"/>
</dbReference>
<dbReference type="PANTHER" id="PTHR44129">
    <property type="entry name" value="WD REPEAT-CONTAINING PROTEIN POP1"/>
    <property type="match status" value="1"/>
</dbReference>
<evidence type="ECO:0000256" key="1">
    <source>
        <dbReference type="ARBA" id="ARBA00022574"/>
    </source>
</evidence>
<evidence type="ECO:0000259" key="5">
    <source>
        <dbReference type="Pfam" id="PF12894"/>
    </source>
</evidence>
<dbReference type="InterPro" id="IPR024977">
    <property type="entry name" value="Apc4-like_WD40_dom"/>
</dbReference>
<evidence type="ECO:0000259" key="4">
    <source>
        <dbReference type="Pfam" id="PF07635"/>
    </source>
</evidence>
<sequence length="531" mass="57860">MHPITKVLLGSWLSVCLVLSLVWAQASKPQESKREISYYRDVRPILQLRCQGCHQPAKAEGGYIMTEHRALLEKGRSGEPGIVPGHPEKSRVMQMIVSQDGKPPAMPRNQDPLTPEQVETIRQWIAQGAKDDTPASARTLLVDEEHPPVYELPPVINAVRFSPDGHFLAVSGYHEILLHRADGSGLVARLIGQAERIQALAFSPDGRFLAASGGTPGQFGEVQIWELRQETKDFSRLLGPIAQWTAGASALPLPGRNAVLPAGLSVLNLPREMGVLTTGKLRSYKLRLALPVSYDTIYGVSWSPDGKLVAFGCADNSLRAIEASTGKQVLYQGAHQDWVLDTAFSTDGSHLVSVSRDMSMKLTEVATQRFVDNITSITPGALKGGLTTVCRHPRKDIVLTGGSDGEPKIYQIYRTKARQIGDDFNLIRKFEPLPGRIYSAEFSPDGNRFVAGASSYGTGEIRVYDANSGKLLWRFDQAGPVYAVCYSPEGRVVAAGGFDGTLRLFDAETGKLLKAFVPVPLVAKRQAQANP</sequence>
<keyword evidence="2" id="KW-0677">Repeat</keyword>
<protein>
    <submittedName>
        <fullName evidence="6">Vegetatible incompatibility protein</fullName>
    </submittedName>
</protein>
<keyword evidence="1 3" id="KW-0853">WD repeat</keyword>
<dbReference type="Gene3D" id="2.130.10.10">
    <property type="entry name" value="YVTN repeat-like/Quinoprotein amine dehydrogenase"/>
    <property type="match status" value="3"/>
</dbReference>
<dbReference type="InterPro" id="IPR001680">
    <property type="entry name" value="WD40_rpt"/>
</dbReference>
<name>H5SIJ1_9BACT</name>
<feature type="repeat" description="WD" evidence="3">
    <location>
        <begin position="474"/>
        <end position="515"/>
    </location>
</feature>